<proteinExistence type="predicted"/>
<evidence type="ECO:0000256" key="1">
    <source>
        <dbReference type="SAM" id="MobiDB-lite"/>
    </source>
</evidence>
<dbReference type="EMBL" id="CP042467">
    <property type="protein sequence ID" value="QED27121.1"/>
    <property type="molecule type" value="Genomic_DNA"/>
</dbReference>
<dbReference type="SUPFAM" id="SSF53474">
    <property type="entry name" value="alpha/beta-Hydrolases"/>
    <property type="match status" value="1"/>
</dbReference>
<feature type="region of interest" description="Disordered" evidence="1">
    <location>
        <begin position="1"/>
        <end position="20"/>
    </location>
</feature>
<dbReference type="GO" id="GO:0016787">
    <property type="term" value="F:hydrolase activity"/>
    <property type="evidence" value="ECO:0007669"/>
    <property type="project" value="UniProtKB-KW"/>
</dbReference>
<dbReference type="OrthoDB" id="9785408at2"/>
<sequence length="263" mass="29450">MTLPKSPSDQSPTLHKGWSFTSFGPEDDTVPIIAIHGLPGSVRDFRWLEGALNEIEFEGRFIRLEMPGFGQTTRAAGPSPQEIAHALVDFIDEVAGGRAVLMAHSFGSVYAAEVAARYPTRVTELVFISPVSLSPHRGYRKLPPMPLVRAALASKTTQRLFLPRFTKAMESMGFKNMTDRDSLRVLECLTNWSWERQAENMRLIAQPRTIFHAKDDRLIEPERVEELAELLGVEVQWFETGGHNPQKTQAMEIAAQVPSPRPT</sequence>
<dbReference type="PRINTS" id="PR00111">
    <property type="entry name" value="ABHYDROLASE"/>
</dbReference>
<dbReference type="PANTHER" id="PTHR47533:SF4">
    <property type="entry name" value="AB HYDROLASE-1 DOMAIN-CONTAINING PROTEIN"/>
    <property type="match status" value="1"/>
</dbReference>
<organism evidence="2 3">
    <name type="scientific">Microvenator marinus</name>
    <dbReference type="NCBI Taxonomy" id="2600177"/>
    <lineage>
        <taxon>Bacteria</taxon>
        <taxon>Deltaproteobacteria</taxon>
        <taxon>Bradymonadales</taxon>
        <taxon>Microvenatoraceae</taxon>
        <taxon>Microvenator</taxon>
    </lineage>
</organism>
<dbReference type="Proteomes" id="UP000321595">
    <property type="component" value="Chromosome"/>
</dbReference>
<evidence type="ECO:0000313" key="2">
    <source>
        <dbReference type="EMBL" id="QED27121.1"/>
    </source>
</evidence>
<accession>A0A5B8XPF4</accession>
<dbReference type="InterPro" id="IPR029058">
    <property type="entry name" value="AB_hydrolase_fold"/>
</dbReference>
<evidence type="ECO:0000313" key="3">
    <source>
        <dbReference type="Proteomes" id="UP000321595"/>
    </source>
</evidence>
<keyword evidence="3" id="KW-1185">Reference proteome</keyword>
<dbReference type="RefSeq" id="WP_146958806.1">
    <property type="nucleotide sequence ID" value="NZ_CP042467.1"/>
</dbReference>
<feature type="compositionally biased region" description="Polar residues" evidence="1">
    <location>
        <begin position="1"/>
        <end position="13"/>
    </location>
</feature>
<dbReference type="InterPro" id="IPR000073">
    <property type="entry name" value="AB_hydrolase_1"/>
</dbReference>
<dbReference type="AlphaFoldDB" id="A0A5B8XPF4"/>
<protein>
    <submittedName>
        <fullName evidence="2">Alpha/beta hydrolase</fullName>
    </submittedName>
</protein>
<name>A0A5B8XPF4_9DELT</name>
<dbReference type="KEGG" id="bbae:FRD01_07670"/>
<dbReference type="PANTHER" id="PTHR47533">
    <property type="entry name" value="PROTEIN CBG21859"/>
    <property type="match status" value="1"/>
</dbReference>
<reference evidence="2 3" key="1">
    <citation type="submission" date="2019-08" db="EMBL/GenBank/DDBJ databases">
        <authorList>
            <person name="Liang Q."/>
        </authorList>
    </citation>
    <scope>NUCLEOTIDE SEQUENCE [LARGE SCALE GENOMIC DNA]</scope>
    <source>
        <strain evidence="2 3">V1718</strain>
    </source>
</reference>
<keyword evidence="2" id="KW-0378">Hydrolase</keyword>
<dbReference type="InterPro" id="IPR010463">
    <property type="entry name" value="DUF1057"/>
</dbReference>
<gene>
    <name evidence="2" type="ORF">FRD01_07670</name>
</gene>
<dbReference type="Pfam" id="PF06342">
    <property type="entry name" value="DUF1057"/>
    <property type="match status" value="1"/>
</dbReference>
<dbReference type="Gene3D" id="3.40.50.1820">
    <property type="entry name" value="alpha/beta hydrolase"/>
    <property type="match status" value="1"/>
</dbReference>